<dbReference type="InterPro" id="IPR001128">
    <property type="entry name" value="Cyt_P450"/>
</dbReference>
<comment type="pathway">
    <text evidence="2">Secondary metabolite biosynthesis.</text>
</comment>
<dbReference type="GO" id="GO:0020037">
    <property type="term" value="F:heme binding"/>
    <property type="evidence" value="ECO:0007669"/>
    <property type="project" value="InterPro"/>
</dbReference>
<dbReference type="PRINTS" id="PR00465">
    <property type="entry name" value="EP450IV"/>
</dbReference>
<evidence type="ECO:0000256" key="4">
    <source>
        <dbReference type="ARBA" id="ARBA00022617"/>
    </source>
</evidence>
<evidence type="ECO:0000256" key="3">
    <source>
        <dbReference type="ARBA" id="ARBA00010617"/>
    </source>
</evidence>
<dbReference type="Pfam" id="PF00067">
    <property type="entry name" value="p450"/>
    <property type="match status" value="1"/>
</dbReference>
<dbReference type="OrthoDB" id="4945151at2759"/>
<gene>
    <name evidence="11" type="ORF">E4U56_005354</name>
</gene>
<comment type="caution">
    <text evidence="11">The sequence shown here is derived from an EMBL/GenBank/DDBJ whole genome shotgun (WGS) entry which is preliminary data.</text>
</comment>
<dbReference type="InterPro" id="IPR036396">
    <property type="entry name" value="Cyt_P450_sf"/>
</dbReference>
<keyword evidence="6 10" id="KW-0560">Oxidoreductase</keyword>
<evidence type="ECO:0000256" key="8">
    <source>
        <dbReference type="ARBA" id="ARBA00023033"/>
    </source>
</evidence>
<organism evidence="11 12">
    <name type="scientific">Claviceps arundinis</name>
    <dbReference type="NCBI Taxonomy" id="1623583"/>
    <lineage>
        <taxon>Eukaryota</taxon>
        <taxon>Fungi</taxon>
        <taxon>Dikarya</taxon>
        <taxon>Ascomycota</taxon>
        <taxon>Pezizomycotina</taxon>
        <taxon>Sordariomycetes</taxon>
        <taxon>Hypocreomycetidae</taxon>
        <taxon>Hypocreales</taxon>
        <taxon>Clavicipitaceae</taxon>
        <taxon>Claviceps</taxon>
    </lineage>
</organism>
<dbReference type="PANTHER" id="PTHR46206:SF2">
    <property type="entry name" value="CYTOCHROME P450 MONOOXYGENASE AUSG-RELATED"/>
    <property type="match status" value="1"/>
</dbReference>
<proteinExistence type="inferred from homology"/>
<feature type="binding site" description="axial binding residue" evidence="9">
    <location>
        <position position="422"/>
    </location>
    <ligand>
        <name>heme</name>
        <dbReference type="ChEBI" id="CHEBI:30413"/>
    </ligand>
    <ligandPart>
        <name>Fe</name>
        <dbReference type="ChEBI" id="CHEBI:18248"/>
    </ligandPart>
</feature>
<sequence length="485" mass="55831">MSNPFDQPPLANPPKTILSRLNAKTTFVNFSREILSDARRRFPQQPFRLRTDWGIVLVLPPTFANELRNDSRLSFGKAAMQDNHAGVPGFETIQVVGRDDQLIQRVARKQLTKHLGSVIEPLSRETTLAVSLNFGESAEWRTMCLKPAIMDIIARISSRIYLGEELCRNEEWLRITKNYTSCFYTASTKLRMFPRHLRTFAHWFLPECRKLRQERDNARKLITPIIERRRELRNREIAAGKAPTYHNDAMDWAEQEASAVGTTFDPVIFQLTLSLLAIHTTFDLLQQTMIELGQRPEFLQPLRDEIQQTLLKDGWKKTSIFNMKLLDSAVKEAQRLKPGSIVTMRRYVLEDLQLSNGLIVKRGTRLNVDNQRLVDPSIYDLPDVYNPYRFYIMRSKPGKDHIAQLVSTSPDHLGFGHGEHSCPGRFFAANEIKVALCHILVKYDWKLAPFTNTDPETKGMISKASPVTEILIRRRRSMDVDIDSI</sequence>
<reference evidence="11" key="1">
    <citation type="journal article" date="2020" name="bioRxiv">
        <title>Whole genome comparisons of ergot fungi reveals the divergence and evolution of species within the genus Claviceps are the result of varying mechanisms driving genome evolution and host range expansion.</title>
        <authorList>
            <person name="Wyka S.A."/>
            <person name="Mondo S.J."/>
            <person name="Liu M."/>
            <person name="Dettman J."/>
            <person name="Nalam V."/>
            <person name="Broders K.D."/>
        </authorList>
    </citation>
    <scope>NUCLEOTIDE SEQUENCE</scope>
    <source>
        <strain evidence="11">CCC 1102</strain>
    </source>
</reference>
<evidence type="ECO:0000313" key="12">
    <source>
        <dbReference type="Proteomes" id="UP000784919"/>
    </source>
</evidence>
<name>A0A9P7MWZ1_9HYPO</name>
<dbReference type="GO" id="GO:0005506">
    <property type="term" value="F:iron ion binding"/>
    <property type="evidence" value="ECO:0007669"/>
    <property type="project" value="InterPro"/>
</dbReference>
<dbReference type="AlphaFoldDB" id="A0A9P7MWZ1"/>
<evidence type="ECO:0000256" key="7">
    <source>
        <dbReference type="ARBA" id="ARBA00023004"/>
    </source>
</evidence>
<evidence type="ECO:0000256" key="1">
    <source>
        <dbReference type="ARBA" id="ARBA00001971"/>
    </source>
</evidence>
<dbReference type="GO" id="GO:0016705">
    <property type="term" value="F:oxidoreductase activity, acting on paired donors, with incorporation or reduction of molecular oxygen"/>
    <property type="evidence" value="ECO:0007669"/>
    <property type="project" value="InterPro"/>
</dbReference>
<evidence type="ECO:0000313" key="11">
    <source>
        <dbReference type="EMBL" id="KAG5972988.1"/>
    </source>
</evidence>
<dbReference type="CDD" id="cd11041">
    <property type="entry name" value="CYP503A1-like"/>
    <property type="match status" value="1"/>
</dbReference>
<dbReference type="InterPro" id="IPR002403">
    <property type="entry name" value="Cyt_P450_E_grp-IV"/>
</dbReference>
<evidence type="ECO:0000256" key="2">
    <source>
        <dbReference type="ARBA" id="ARBA00005179"/>
    </source>
</evidence>
<keyword evidence="5 9" id="KW-0479">Metal-binding</keyword>
<evidence type="ECO:0000256" key="6">
    <source>
        <dbReference type="ARBA" id="ARBA00023002"/>
    </source>
</evidence>
<keyword evidence="7 9" id="KW-0408">Iron</keyword>
<evidence type="ECO:0000256" key="5">
    <source>
        <dbReference type="ARBA" id="ARBA00022723"/>
    </source>
</evidence>
<dbReference type="Proteomes" id="UP000784919">
    <property type="component" value="Unassembled WGS sequence"/>
</dbReference>
<comment type="similarity">
    <text evidence="3 10">Belongs to the cytochrome P450 family.</text>
</comment>
<dbReference type="PROSITE" id="PS00086">
    <property type="entry name" value="CYTOCHROME_P450"/>
    <property type="match status" value="1"/>
</dbReference>
<comment type="cofactor">
    <cofactor evidence="1 9">
        <name>heme</name>
        <dbReference type="ChEBI" id="CHEBI:30413"/>
    </cofactor>
</comment>
<dbReference type="SUPFAM" id="SSF48264">
    <property type="entry name" value="Cytochrome P450"/>
    <property type="match status" value="1"/>
</dbReference>
<dbReference type="GO" id="GO:0004497">
    <property type="term" value="F:monooxygenase activity"/>
    <property type="evidence" value="ECO:0007669"/>
    <property type="project" value="UniProtKB-KW"/>
</dbReference>
<dbReference type="Gene3D" id="1.10.630.10">
    <property type="entry name" value="Cytochrome P450"/>
    <property type="match status" value="1"/>
</dbReference>
<keyword evidence="4 9" id="KW-0349">Heme</keyword>
<accession>A0A9P7MWZ1</accession>
<protein>
    <submittedName>
        <fullName evidence="11">Uncharacterized protein</fullName>
    </submittedName>
</protein>
<dbReference type="PANTHER" id="PTHR46206">
    <property type="entry name" value="CYTOCHROME P450"/>
    <property type="match status" value="1"/>
</dbReference>
<keyword evidence="8 10" id="KW-0503">Monooxygenase</keyword>
<evidence type="ECO:0000256" key="9">
    <source>
        <dbReference type="PIRSR" id="PIRSR602403-1"/>
    </source>
</evidence>
<evidence type="ECO:0000256" key="10">
    <source>
        <dbReference type="RuleBase" id="RU000461"/>
    </source>
</evidence>
<dbReference type="EMBL" id="SRPS01000038">
    <property type="protein sequence ID" value="KAG5972988.1"/>
    <property type="molecule type" value="Genomic_DNA"/>
</dbReference>
<dbReference type="InterPro" id="IPR017972">
    <property type="entry name" value="Cyt_P450_CS"/>
</dbReference>